<accession>A0A8H3TX43</accession>
<evidence type="ECO:0000313" key="3">
    <source>
        <dbReference type="EMBL" id="GHJ88747.1"/>
    </source>
</evidence>
<comment type="caution">
    <text evidence="3">The sequence shown here is derived from an EMBL/GenBank/DDBJ whole genome shotgun (WGS) entry which is preliminary data.</text>
</comment>
<organism evidence="3 4">
    <name type="scientific">Naganishia liquefaciens</name>
    <dbReference type="NCBI Taxonomy" id="104408"/>
    <lineage>
        <taxon>Eukaryota</taxon>
        <taxon>Fungi</taxon>
        <taxon>Dikarya</taxon>
        <taxon>Basidiomycota</taxon>
        <taxon>Agaricomycotina</taxon>
        <taxon>Tremellomycetes</taxon>
        <taxon>Filobasidiales</taxon>
        <taxon>Filobasidiaceae</taxon>
        <taxon>Naganishia</taxon>
    </lineage>
</organism>
<gene>
    <name evidence="3" type="ORF">NliqN6_5149</name>
</gene>
<feature type="region of interest" description="Disordered" evidence="2">
    <location>
        <begin position="1"/>
        <end position="59"/>
    </location>
</feature>
<sequence length="444" mass="49698">MTHSSNPGTIQTSSQAAAPSHEDTEGPDDREDEDDDARTGSKKQRPSRQRFPASIPKAQHRDCLEKKIAQVAIEFRTIKAKQERLGRSASPEVAERLRSVPQENIDVKKVLQEVIQNLSVDIQALRARCPDLAQESVAERSVEILARDVTLQVLVDIIVKAIEKASYDENALQGTKAFIGFGWATFRLHRAREQDEISEQVFQKMARLVPTVILLSTTITPGLAQLCLEAKIHQLCTANADHMTESNRTCNIRHWRAFHADLVGISIVCALRAIKQIHNIPVVLHNVQGHPRWYLHKLALQHGLCGAPGCNRALLFDPLQRKSNSDGHWARFASIRTVVSRGNIDLDDGQSPFPSFPCLVAGFTAEYHPKIASMFWRYCSVFHADERKLFGKQLITAALVMPEDFEGNAHPEFGGQDDDNPIDYATDPRLYDGDNEEGEDEDGY</sequence>
<evidence type="ECO:0000313" key="4">
    <source>
        <dbReference type="Proteomes" id="UP000620104"/>
    </source>
</evidence>
<feature type="compositionally biased region" description="Acidic residues" evidence="2">
    <location>
        <begin position="25"/>
        <end position="36"/>
    </location>
</feature>
<dbReference type="Proteomes" id="UP000620104">
    <property type="component" value="Unassembled WGS sequence"/>
</dbReference>
<evidence type="ECO:0000256" key="1">
    <source>
        <dbReference type="SAM" id="Coils"/>
    </source>
</evidence>
<feature type="region of interest" description="Disordered" evidence="2">
    <location>
        <begin position="406"/>
        <end position="444"/>
    </location>
</feature>
<dbReference type="AlphaFoldDB" id="A0A8H3TX43"/>
<keyword evidence="1" id="KW-0175">Coiled coil</keyword>
<reference evidence="3" key="1">
    <citation type="submission" date="2020-07" db="EMBL/GenBank/DDBJ databases">
        <title>Draft Genome Sequence of a Deep-Sea Yeast, Naganishia (Cryptococcus) liquefaciens strain N6.</title>
        <authorList>
            <person name="Han Y.W."/>
            <person name="Kajitani R."/>
            <person name="Morimoto H."/>
            <person name="Parhat M."/>
            <person name="Tsubouchi H."/>
            <person name="Bakenova O."/>
            <person name="Ogata M."/>
            <person name="Argunhan B."/>
            <person name="Aoki R."/>
            <person name="Kajiwara S."/>
            <person name="Itoh T."/>
            <person name="Iwasaki H."/>
        </authorList>
    </citation>
    <scope>NUCLEOTIDE SEQUENCE</scope>
    <source>
        <strain evidence="3">N6</strain>
    </source>
</reference>
<feature type="compositionally biased region" description="Acidic residues" evidence="2">
    <location>
        <begin position="433"/>
        <end position="444"/>
    </location>
</feature>
<keyword evidence="4" id="KW-1185">Reference proteome</keyword>
<proteinExistence type="predicted"/>
<protein>
    <submittedName>
        <fullName evidence="3">Uncharacterized protein</fullName>
    </submittedName>
</protein>
<name>A0A8H3TX43_9TREE</name>
<feature type="coiled-coil region" evidence="1">
    <location>
        <begin position="108"/>
        <end position="135"/>
    </location>
</feature>
<evidence type="ECO:0000256" key="2">
    <source>
        <dbReference type="SAM" id="MobiDB-lite"/>
    </source>
</evidence>
<feature type="compositionally biased region" description="Polar residues" evidence="2">
    <location>
        <begin position="1"/>
        <end position="17"/>
    </location>
</feature>
<dbReference type="EMBL" id="BLZA01000030">
    <property type="protein sequence ID" value="GHJ88747.1"/>
    <property type="molecule type" value="Genomic_DNA"/>
</dbReference>